<dbReference type="AlphaFoldDB" id="A0A0A9ADF4"/>
<evidence type="ECO:0000313" key="1">
    <source>
        <dbReference type="EMBL" id="JAD49126.1"/>
    </source>
</evidence>
<name>A0A0A9ADF4_ARUDO</name>
<sequence length="43" mass="4751">MRIRLLGSRAIDASILPEFGLGTPQVRLMYTLRIVCSLNCSAN</sequence>
<dbReference type="EMBL" id="GBRH01248769">
    <property type="protein sequence ID" value="JAD49126.1"/>
    <property type="molecule type" value="Transcribed_RNA"/>
</dbReference>
<protein>
    <submittedName>
        <fullName evidence="1">Uncharacterized protein</fullName>
    </submittedName>
</protein>
<reference evidence="1" key="2">
    <citation type="journal article" date="2015" name="Data Brief">
        <title>Shoot transcriptome of the giant reed, Arundo donax.</title>
        <authorList>
            <person name="Barrero R.A."/>
            <person name="Guerrero F.D."/>
            <person name="Moolhuijzen P."/>
            <person name="Goolsby J.A."/>
            <person name="Tidwell J."/>
            <person name="Bellgard S.E."/>
            <person name="Bellgard M.I."/>
        </authorList>
    </citation>
    <scope>NUCLEOTIDE SEQUENCE</scope>
    <source>
        <tissue evidence="1">Shoot tissue taken approximately 20 cm above the soil surface</tissue>
    </source>
</reference>
<organism evidence="1">
    <name type="scientific">Arundo donax</name>
    <name type="common">Giant reed</name>
    <name type="synonym">Donax arundinaceus</name>
    <dbReference type="NCBI Taxonomy" id="35708"/>
    <lineage>
        <taxon>Eukaryota</taxon>
        <taxon>Viridiplantae</taxon>
        <taxon>Streptophyta</taxon>
        <taxon>Embryophyta</taxon>
        <taxon>Tracheophyta</taxon>
        <taxon>Spermatophyta</taxon>
        <taxon>Magnoliopsida</taxon>
        <taxon>Liliopsida</taxon>
        <taxon>Poales</taxon>
        <taxon>Poaceae</taxon>
        <taxon>PACMAD clade</taxon>
        <taxon>Arundinoideae</taxon>
        <taxon>Arundineae</taxon>
        <taxon>Arundo</taxon>
    </lineage>
</organism>
<accession>A0A0A9ADF4</accession>
<proteinExistence type="predicted"/>
<reference evidence="1" key="1">
    <citation type="submission" date="2014-09" db="EMBL/GenBank/DDBJ databases">
        <authorList>
            <person name="Magalhaes I.L.F."/>
            <person name="Oliveira U."/>
            <person name="Santos F.R."/>
            <person name="Vidigal T.H.D.A."/>
            <person name="Brescovit A.D."/>
            <person name="Santos A.J."/>
        </authorList>
    </citation>
    <scope>NUCLEOTIDE SEQUENCE</scope>
    <source>
        <tissue evidence="1">Shoot tissue taken approximately 20 cm above the soil surface</tissue>
    </source>
</reference>